<evidence type="ECO:0000259" key="1">
    <source>
        <dbReference type="Pfam" id="PF00383"/>
    </source>
</evidence>
<evidence type="ECO:0000313" key="2">
    <source>
        <dbReference type="EMBL" id="AFI00140.1"/>
    </source>
</evidence>
<protein>
    <submittedName>
        <fullName evidence="2">Riboflavin biosynthesis protein RibG</fullName>
    </submittedName>
</protein>
<dbReference type="HOGENOM" id="CLU_036590_3_0_7"/>
<dbReference type="KEGG" id="hhq:HPSH169_07415"/>
<proteinExistence type="predicted"/>
<dbReference type="SUPFAM" id="SSF53597">
    <property type="entry name" value="Dihydrofolate reductase-like"/>
    <property type="match status" value="1"/>
</dbReference>
<organism evidence="2 3">
    <name type="scientific">Helicobacter pylori Shi169</name>
    <dbReference type="NCBI Taxonomy" id="1163741"/>
    <lineage>
        <taxon>Bacteria</taxon>
        <taxon>Pseudomonadati</taxon>
        <taxon>Campylobacterota</taxon>
        <taxon>Epsilonproteobacteria</taxon>
        <taxon>Campylobacterales</taxon>
        <taxon>Helicobacteraceae</taxon>
        <taxon>Helicobacter</taxon>
    </lineage>
</organism>
<dbReference type="GO" id="GO:0003824">
    <property type="term" value="F:catalytic activity"/>
    <property type="evidence" value="ECO:0007669"/>
    <property type="project" value="InterPro"/>
</dbReference>
<evidence type="ECO:0000313" key="3">
    <source>
        <dbReference type="Proteomes" id="UP000005007"/>
    </source>
</evidence>
<feature type="domain" description="CMP/dCMP-type deaminase" evidence="1">
    <location>
        <begin position="4"/>
        <end position="130"/>
    </location>
</feature>
<dbReference type="CDD" id="cd01284">
    <property type="entry name" value="Riboflavin_deaminase-reductase"/>
    <property type="match status" value="1"/>
</dbReference>
<dbReference type="InterPro" id="IPR024072">
    <property type="entry name" value="DHFR-like_dom_sf"/>
</dbReference>
<reference evidence="2 3" key="1">
    <citation type="submission" date="2012-04" db="EMBL/GenBank/DDBJ databases">
        <authorList>
            <person name="Kersulyte D."/>
            <person name="Cabrera L."/>
            <person name="Pacheco R."/>
            <person name="Herrera P."/>
            <person name="Rodriguez C."/>
            <person name="Gilman R.H."/>
            <person name="Berg D.E."/>
        </authorList>
    </citation>
    <scope>NUCLEOTIDE SEQUENCE [LARGE SCALE GENOMIC DNA]</scope>
    <source>
        <strain evidence="2 3">Shi169</strain>
    </source>
</reference>
<dbReference type="RefSeq" id="WP_001241972.1">
    <property type="nucleotide sequence ID" value="NC_017740.1"/>
</dbReference>
<dbReference type="InterPro" id="IPR002125">
    <property type="entry name" value="CMP_dCMP_dom"/>
</dbReference>
<dbReference type="EMBL" id="CP003473">
    <property type="protein sequence ID" value="AFI00140.1"/>
    <property type="molecule type" value="Genomic_DNA"/>
</dbReference>
<name>A0A0E0WDD0_HELPX</name>
<accession>A0A0E0WDD0</accession>
<dbReference type="Gene3D" id="3.40.430.10">
    <property type="entry name" value="Dihydrofolate Reductase, subunit A"/>
    <property type="match status" value="1"/>
</dbReference>
<gene>
    <name evidence="2" type="ORF">HPSH169_07415</name>
</gene>
<dbReference type="InterPro" id="IPR016193">
    <property type="entry name" value="Cytidine_deaminase-like"/>
</dbReference>
<dbReference type="Pfam" id="PF00383">
    <property type="entry name" value="dCMP_cyt_deam_1"/>
    <property type="match status" value="1"/>
</dbReference>
<dbReference type="AlphaFoldDB" id="A0A0E0WDD0"/>
<dbReference type="Proteomes" id="UP000005007">
    <property type="component" value="Chromosome"/>
</dbReference>
<sequence length="344" mass="38786">MRLYESLLEICLNKAWEHQTLALENPSVACMVLDKNHEILSLETHKKAKTPHAEVLAAQSALKILRPGLKNDLEKLEDPKTLSDFLKTHHNNAFKDCVFLITLEPCNSYGKTPACSGLLEILKPKRVVIATEENEAKKGGLARLQKARIEGVVCESLENKAKDLLLPFRIMEQKGRFNLFKLALRMNGDYCHGKITGQKSVVFTHNQRAICDTLIVSGKTIRTDNPLLDTRFCDSFYQNKNPNIAILSKHSIDPNSKVFSAPNRLVNAFYDPKDLPLEKGFNFIEGGWELFESLRDKIDALLLHSHASMISEAFSALALKTPFKGRLLHAQILENEALLWIENS</sequence>
<dbReference type="PATRIC" id="fig|1163741.3.peg.1497"/>
<dbReference type="SUPFAM" id="SSF53927">
    <property type="entry name" value="Cytidine deaminase-like"/>
    <property type="match status" value="1"/>
</dbReference>
<dbReference type="Gene3D" id="3.40.140.10">
    <property type="entry name" value="Cytidine Deaminase, domain 2"/>
    <property type="match status" value="1"/>
</dbReference>